<dbReference type="SUPFAM" id="SSF56176">
    <property type="entry name" value="FAD-binding/transporter-associated domain-like"/>
    <property type="match status" value="1"/>
</dbReference>
<evidence type="ECO:0000259" key="11">
    <source>
        <dbReference type="PROSITE" id="PS51371"/>
    </source>
</evidence>
<feature type="domain" description="CBS" evidence="11">
    <location>
        <begin position="296"/>
        <end position="353"/>
    </location>
</feature>
<evidence type="ECO:0000256" key="5">
    <source>
        <dbReference type="ARBA" id="ARBA00022989"/>
    </source>
</evidence>
<keyword evidence="6 8" id="KW-0129">CBS domain</keyword>
<proteinExistence type="predicted"/>
<dbReference type="InterPro" id="IPR046342">
    <property type="entry name" value="CBS_dom_sf"/>
</dbReference>
<name>A0A1H3Z8E3_9BACT</name>
<dbReference type="PANTHER" id="PTHR43099:SF2">
    <property type="entry name" value="UPF0053 PROTEIN YRKA"/>
    <property type="match status" value="1"/>
</dbReference>
<dbReference type="RefSeq" id="WP_091397546.1">
    <property type="nucleotide sequence ID" value="NZ_FNQY01000010.1"/>
</dbReference>
<feature type="transmembrane region" description="Helical" evidence="10">
    <location>
        <begin position="14"/>
        <end position="37"/>
    </location>
</feature>
<dbReference type="GO" id="GO:0050660">
    <property type="term" value="F:flavin adenine dinucleotide binding"/>
    <property type="evidence" value="ECO:0007669"/>
    <property type="project" value="InterPro"/>
</dbReference>
<evidence type="ECO:0000313" key="13">
    <source>
        <dbReference type="EMBL" id="SEA19651.1"/>
    </source>
</evidence>
<evidence type="ECO:0000256" key="7">
    <source>
        <dbReference type="ARBA" id="ARBA00023136"/>
    </source>
</evidence>
<dbReference type="FunFam" id="3.10.580.10:FF:000002">
    <property type="entry name" value="Magnesium/cobalt efflux protein CorC"/>
    <property type="match status" value="1"/>
</dbReference>
<evidence type="ECO:0000256" key="2">
    <source>
        <dbReference type="ARBA" id="ARBA00022475"/>
    </source>
</evidence>
<comment type="subcellular location">
    <subcellularLocation>
        <location evidence="1">Cell membrane</location>
        <topology evidence="1">Multi-pass membrane protein</topology>
    </subcellularLocation>
</comment>
<dbReference type="InterPro" id="IPR005170">
    <property type="entry name" value="Transptr-assoc_dom"/>
</dbReference>
<feature type="transmembrane region" description="Helical" evidence="10">
    <location>
        <begin position="115"/>
        <end position="136"/>
    </location>
</feature>
<feature type="domain" description="CBS" evidence="11">
    <location>
        <begin position="232"/>
        <end position="293"/>
    </location>
</feature>
<evidence type="ECO:0000256" key="9">
    <source>
        <dbReference type="PROSITE-ProRule" id="PRU01193"/>
    </source>
</evidence>
<organism evidence="13 14">
    <name type="scientific">Arachidicoccus rhizosphaerae</name>
    <dbReference type="NCBI Taxonomy" id="551991"/>
    <lineage>
        <taxon>Bacteria</taxon>
        <taxon>Pseudomonadati</taxon>
        <taxon>Bacteroidota</taxon>
        <taxon>Chitinophagia</taxon>
        <taxon>Chitinophagales</taxon>
        <taxon>Chitinophagaceae</taxon>
        <taxon>Arachidicoccus</taxon>
    </lineage>
</organism>
<keyword evidence="2" id="KW-1003">Cell membrane</keyword>
<keyword evidence="7 9" id="KW-0472">Membrane</keyword>
<dbReference type="Pfam" id="PF01595">
    <property type="entry name" value="CNNM"/>
    <property type="match status" value="1"/>
</dbReference>
<keyword evidence="4" id="KW-0677">Repeat</keyword>
<protein>
    <submittedName>
        <fullName evidence="13">Hemolysin, contains CBS domains</fullName>
    </submittedName>
</protein>
<dbReference type="PROSITE" id="PS51846">
    <property type="entry name" value="CNNM"/>
    <property type="match status" value="1"/>
</dbReference>
<feature type="transmembrane region" description="Helical" evidence="10">
    <location>
        <begin position="157"/>
        <end position="177"/>
    </location>
</feature>
<evidence type="ECO:0000259" key="12">
    <source>
        <dbReference type="PROSITE" id="PS51846"/>
    </source>
</evidence>
<keyword evidence="3 9" id="KW-0812">Transmembrane</keyword>
<evidence type="ECO:0000256" key="6">
    <source>
        <dbReference type="ARBA" id="ARBA00023122"/>
    </source>
</evidence>
<dbReference type="GO" id="GO:0005886">
    <property type="term" value="C:plasma membrane"/>
    <property type="evidence" value="ECO:0007669"/>
    <property type="project" value="UniProtKB-SubCell"/>
</dbReference>
<dbReference type="Pfam" id="PF00571">
    <property type="entry name" value="CBS"/>
    <property type="match status" value="2"/>
</dbReference>
<dbReference type="SMART" id="SM01091">
    <property type="entry name" value="CorC_HlyC"/>
    <property type="match status" value="1"/>
</dbReference>
<keyword evidence="14" id="KW-1185">Reference proteome</keyword>
<dbReference type="InterPro" id="IPR000644">
    <property type="entry name" value="CBS_dom"/>
</dbReference>
<evidence type="ECO:0000256" key="3">
    <source>
        <dbReference type="ARBA" id="ARBA00022692"/>
    </source>
</evidence>
<reference evidence="13 14" key="1">
    <citation type="submission" date="2016-10" db="EMBL/GenBank/DDBJ databases">
        <authorList>
            <person name="de Groot N.N."/>
        </authorList>
    </citation>
    <scope>NUCLEOTIDE SEQUENCE [LARGE SCALE GENOMIC DNA]</scope>
    <source>
        <strain evidence="13 14">Vu-144</strain>
    </source>
</reference>
<dbReference type="PANTHER" id="PTHR43099">
    <property type="entry name" value="UPF0053 PROTEIN YRKA"/>
    <property type="match status" value="1"/>
</dbReference>
<dbReference type="InterPro" id="IPR036318">
    <property type="entry name" value="FAD-bd_PCMH-like_sf"/>
</dbReference>
<dbReference type="InterPro" id="IPR051676">
    <property type="entry name" value="UPF0053_domain"/>
</dbReference>
<dbReference type="InterPro" id="IPR016169">
    <property type="entry name" value="FAD-bd_PCMH_sub2"/>
</dbReference>
<dbReference type="Proteomes" id="UP000199041">
    <property type="component" value="Unassembled WGS sequence"/>
</dbReference>
<dbReference type="PROSITE" id="PS51371">
    <property type="entry name" value="CBS"/>
    <property type="match status" value="2"/>
</dbReference>
<evidence type="ECO:0000313" key="14">
    <source>
        <dbReference type="Proteomes" id="UP000199041"/>
    </source>
</evidence>
<dbReference type="Pfam" id="PF03471">
    <property type="entry name" value="CorC_HlyC"/>
    <property type="match status" value="1"/>
</dbReference>
<feature type="transmembrane region" description="Helical" evidence="10">
    <location>
        <begin position="79"/>
        <end position="103"/>
    </location>
</feature>
<dbReference type="Gene3D" id="3.30.465.10">
    <property type="match status" value="1"/>
</dbReference>
<dbReference type="InterPro" id="IPR044751">
    <property type="entry name" value="Ion_transp-like_CBS"/>
</dbReference>
<gene>
    <name evidence="13" type="ORF">SAMN05192529_11070</name>
</gene>
<dbReference type="SMART" id="SM00116">
    <property type="entry name" value="CBS"/>
    <property type="match status" value="2"/>
</dbReference>
<accession>A0A1H3Z8E3</accession>
<feature type="domain" description="CNNM transmembrane" evidence="12">
    <location>
        <begin position="9"/>
        <end position="213"/>
    </location>
</feature>
<sequence length="453" mass="50539">MISDIPPASESVDILKIILTIFLVLLNGFFVAAEFAIVKVRSSQISTTKGASQKLVNTARIVTNNLDNYLAATQLGVTLASLGLGWVGESVMTGVVVKFFHLFSVDLSTPTASKIAIVLAFVLITVLHIVFGELAPKSIAIRKAPQTTLLVAVPLRIFYFIFRPFILLLNAMANLILKAFGISPVKEQDIHTEEEIKMIITESEEGGAIEDSERELINNVFDFDSRRVREILTHRKDIVALDIDASFDEIVNTVVAEGYSRYPVYKNSLDELVGILTVKDILQFVNAGKNRDIKKILRPVFYIPDSMKIKDILKSFQKDHLQIAVVTDEYGDLAGIVTMEDILEELVGDIQDEHDAELPIVVEQPDGSFLVQSHETLEDINEFLPRPFPPDGEDDYSTLSGLITFRHGSVPVEGEVLHQDGYEITILKMYRSSVEKVRLRLLPETSLPQEEDK</sequence>
<dbReference type="EMBL" id="FNQY01000010">
    <property type="protein sequence ID" value="SEA19651.1"/>
    <property type="molecule type" value="Genomic_DNA"/>
</dbReference>
<evidence type="ECO:0000256" key="10">
    <source>
        <dbReference type="SAM" id="Phobius"/>
    </source>
</evidence>
<dbReference type="InterPro" id="IPR002550">
    <property type="entry name" value="CNNM"/>
</dbReference>
<dbReference type="CDD" id="cd04590">
    <property type="entry name" value="CBS_pair_CorC_HlyC_assoc"/>
    <property type="match status" value="1"/>
</dbReference>
<dbReference type="OrthoDB" id="9798188at2"/>
<keyword evidence="5 9" id="KW-1133">Transmembrane helix</keyword>
<evidence type="ECO:0000256" key="8">
    <source>
        <dbReference type="PROSITE-ProRule" id="PRU00703"/>
    </source>
</evidence>
<dbReference type="AlphaFoldDB" id="A0A1H3Z8E3"/>
<dbReference type="Gene3D" id="3.10.580.10">
    <property type="entry name" value="CBS-domain"/>
    <property type="match status" value="1"/>
</dbReference>
<evidence type="ECO:0000256" key="4">
    <source>
        <dbReference type="ARBA" id="ARBA00022737"/>
    </source>
</evidence>
<evidence type="ECO:0000256" key="1">
    <source>
        <dbReference type="ARBA" id="ARBA00004651"/>
    </source>
</evidence>
<dbReference type="SUPFAM" id="SSF54631">
    <property type="entry name" value="CBS-domain pair"/>
    <property type="match status" value="1"/>
</dbReference>